<gene>
    <name evidence="4" type="ORF">MAR_011837</name>
</gene>
<dbReference type="InterPro" id="IPR013548">
    <property type="entry name" value="Plexin_cytoplasmic_RasGAP_dom"/>
</dbReference>
<feature type="transmembrane region" description="Helical" evidence="2">
    <location>
        <begin position="585"/>
        <end position="609"/>
    </location>
</feature>
<keyword evidence="2" id="KW-0472">Membrane</keyword>
<feature type="non-terminal residue" evidence="4">
    <location>
        <position position="1"/>
    </location>
</feature>
<dbReference type="EMBL" id="CP111025">
    <property type="protein sequence ID" value="WAR26133.1"/>
    <property type="molecule type" value="Genomic_DNA"/>
</dbReference>
<dbReference type="PANTHER" id="PTHR22625:SF44">
    <property type="entry name" value="PLEXIN-B"/>
    <property type="match status" value="1"/>
</dbReference>
<keyword evidence="1" id="KW-0175">Coiled coil</keyword>
<dbReference type="Pfam" id="PF08337">
    <property type="entry name" value="Plexin_cytopl"/>
    <property type="match status" value="1"/>
</dbReference>
<evidence type="ECO:0000313" key="4">
    <source>
        <dbReference type="EMBL" id="WAR26133.1"/>
    </source>
</evidence>
<reference evidence="4" key="1">
    <citation type="submission" date="2022-11" db="EMBL/GenBank/DDBJ databases">
        <title>Centuries of genome instability and evolution in soft-shell clam transmissible cancer (bioRxiv).</title>
        <authorList>
            <person name="Hart S.F.M."/>
            <person name="Yonemitsu M.A."/>
            <person name="Giersch R.M."/>
            <person name="Beal B.F."/>
            <person name="Arriagada G."/>
            <person name="Davis B.W."/>
            <person name="Ostrander E.A."/>
            <person name="Goff S.P."/>
            <person name="Metzger M.J."/>
        </authorList>
    </citation>
    <scope>NUCLEOTIDE SEQUENCE</scope>
    <source>
        <strain evidence="4">MELC-2E11</strain>
        <tissue evidence="4">Siphon/mantle</tissue>
    </source>
</reference>
<dbReference type="SMART" id="SM00429">
    <property type="entry name" value="IPT"/>
    <property type="match status" value="2"/>
</dbReference>
<keyword evidence="2" id="KW-0812">Transmembrane</keyword>
<evidence type="ECO:0000256" key="2">
    <source>
        <dbReference type="SAM" id="Phobius"/>
    </source>
</evidence>
<dbReference type="SUPFAM" id="SSF81296">
    <property type="entry name" value="E set domains"/>
    <property type="match status" value="2"/>
</dbReference>
<proteinExistence type="predicted"/>
<evidence type="ECO:0000259" key="3">
    <source>
        <dbReference type="SMART" id="SM00429"/>
    </source>
</evidence>
<feature type="domain" description="IPT/TIG" evidence="3">
    <location>
        <begin position="292"/>
        <end position="381"/>
    </location>
</feature>
<dbReference type="InterPro" id="IPR031148">
    <property type="entry name" value="Plexin"/>
</dbReference>
<dbReference type="InterPro" id="IPR013783">
    <property type="entry name" value="Ig-like_fold"/>
</dbReference>
<evidence type="ECO:0000256" key="1">
    <source>
        <dbReference type="SAM" id="Coils"/>
    </source>
</evidence>
<dbReference type="InterPro" id="IPR008936">
    <property type="entry name" value="Rho_GTPase_activation_prot"/>
</dbReference>
<keyword evidence="5" id="KW-1185">Reference proteome</keyword>
<dbReference type="Pfam" id="PF01833">
    <property type="entry name" value="TIG"/>
    <property type="match status" value="3"/>
</dbReference>
<protein>
    <submittedName>
        <fullName evidence="4">PLXB1-like protein</fullName>
    </submittedName>
</protein>
<dbReference type="CDD" id="cd00603">
    <property type="entry name" value="IPT_PCSR"/>
    <property type="match status" value="2"/>
</dbReference>
<dbReference type="InterPro" id="IPR014756">
    <property type="entry name" value="Ig_E-set"/>
</dbReference>
<sequence>MKVYFFQYSVLEDGSLHKYDTSSVPISSSREDKHIRDLYHFPDGDALYALTNSKISKISLRSCSEIGVSVCTQSEIMKLKDPHCGWCVFKNKLSKKSECIHKWISSVDECITLSISPQGVKVGENTIDIAITSDSLPNRNFTCAIGDIPGNNEMAGENISAIKANFSSKPLDTCNYTASSISCSLNYEYKNNPNSMSEFENDFESKVMGTELGDISQNLSNIEISGKKQGSGDNKPYGYLWDKPDDKSDFDLQVRTGFLYSAKSQSTVNNKLLIFRLGDHEYILFVDFQLKNSSLTDIFPKSGPEVGGTRVTLYGTNLGIGNKVVERIPIGTDGKVQPIGTNAENYTVEFTTKHGTGTLNINFDLNGHRLHNPKDLNFTYLKDPDIMGIEPSKAFLSGGTVMTVTGKDFTNANVGKITLAEFCEITKNRTDEMLCKIPRAPTQVKEQLDDEPSRKKRAADCDGCVSVDIIISLDGVEKSFTLSYYHDPSIYKFGDGVVLFSSEEQYLKIKGDKLDLVATTSDFKITIGVEECSVIEVKDSYMTCKAPRTQPKPEKPGQSLPEVKVSVGNIHTTVGYIQYKQDPNILIIAGASAAAAVFLLVMVITFFVCKYRKVGSKARALEKQLNNLELEIKHVAKEEFLDMQTSMSTVNRNLIEQGFPYHSYQQYACNVMFATDYLMSDPVVSSYKMSDELRARARTGMERFQGLLENKSNFAGNLCAIMMGRMDYMHDYSIRVWAMLIKTPSILFDINAPSYVSESLDVISQVFIESFSRTEQAVSKNQQETTFNKNAALYRLYEQIKPYTDEILDDLSICQETRCLQLNKNLK</sequence>
<feature type="coiled-coil region" evidence="1">
    <location>
        <begin position="611"/>
        <end position="638"/>
    </location>
</feature>
<dbReference type="Proteomes" id="UP001164746">
    <property type="component" value="Chromosome 14"/>
</dbReference>
<organism evidence="4 5">
    <name type="scientific">Mya arenaria</name>
    <name type="common">Soft-shell clam</name>
    <dbReference type="NCBI Taxonomy" id="6604"/>
    <lineage>
        <taxon>Eukaryota</taxon>
        <taxon>Metazoa</taxon>
        <taxon>Spiralia</taxon>
        <taxon>Lophotrochozoa</taxon>
        <taxon>Mollusca</taxon>
        <taxon>Bivalvia</taxon>
        <taxon>Autobranchia</taxon>
        <taxon>Heteroconchia</taxon>
        <taxon>Euheterodonta</taxon>
        <taxon>Imparidentia</taxon>
        <taxon>Neoheterodontei</taxon>
        <taxon>Myida</taxon>
        <taxon>Myoidea</taxon>
        <taxon>Myidae</taxon>
        <taxon>Mya</taxon>
    </lineage>
</organism>
<dbReference type="InterPro" id="IPR002909">
    <property type="entry name" value="IPT_dom"/>
</dbReference>
<accession>A0ABY7FV68</accession>
<name>A0ABY7FV68_MYAAR</name>
<evidence type="ECO:0000313" key="5">
    <source>
        <dbReference type="Proteomes" id="UP001164746"/>
    </source>
</evidence>
<dbReference type="Gene3D" id="2.60.40.10">
    <property type="entry name" value="Immunoglobulins"/>
    <property type="match status" value="3"/>
</dbReference>
<feature type="domain" description="IPT/TIG" evidence="3">
    <location>
        <begin position="383"/>
        <end position="485"/>
    </location>
</feature>
<dbReference type="Gene3D" id="1.10.506.10">
    <property type="entry name" value="GTPase Activation - p120gap, domain 1"/>
    <property type="match status" value="2"/>
</dbReference>
<dbReference type="PANTHER" id="PTHR22625">
    <property type="entry name" value="PLEXIN"/>
    <property type="match status" value="1"/>
</dbReference>
<keyword evidence="2" id="KW-1133">Transmembrane helix</keyword>